<sequence>MSNAPVTTQNALPPSPAAARHRGVLLGIVAAVLLAHGLLLPAPNWRDWRWTPPVVPTKRSASVTLAAVRLPPPIAAAPSAQPATKPKPPPQTAARPPAVASTAASAALETSPDNIAQEGAEPGLPDIGGLMPELPTLTLPQPLQLRYSAQRNDGQPGQAELLWQPDAQGEHYTLHWQVSLPGGRGEQDWQSSGELGDQGLLPVRMVERKRGKDQHAVNFQREKQLISFSGPSGMQRLMPGTQDRASWLLQLPMIVQALAGSDGLGVGVGTLVTLPVATVRGDLDFWQFEVQAGPPLQLPNQAHPLPAWRLVREPQRPYDQRIEVWLARERDMLPAQLRFTTVPGENSLTLTLLDGLPPPAETSASAPPPGHSTSP</sequence>
<proteinExistence type="predicted"/>
<keyword evidence="2" id="KW-1133">Transmembrane helix</keyword>
<gene>
    <name evidence="3" type="ORF">GCM10009107_42270</name>
</gene>
<feature type="region of interest" description="Disordered" evidence="1">
    <location>
        <begin position="75"/>
        <end position="135"/>
    </location>
</feature>
<organism evidence="3 4">
    <name type="scientific">Ideonella azotifigens</name>
    <dbReference type="NCBI Taxonomy" id="513160"/>
    <lineage>
        <taxon>Bacteria</taxon>
        <taxon>Pseudomonadati</taxon>
        <taxon>Pseudomonadota</taxon>
        <taxon>Betaproteobacteria</taxon>
        <taxon>Burkholderiales</taxon>
        <taxon>Sphaerotilaceae</taxon>
        <taxon>Ideonella</taxon>
    </lineage>
</organism>
<protein>
    <recommendedName>
        <fullName evidence="5">DUF3108 domain-containing protein</fullName>
    </recommendedName>
</protein>
<keyword evidence="2" id="KW-0472">Membrane</keyword>
<dbReference type="EMBL" id="BAAAEW010000026">
    <property type="protein sequence ID" value="GAA0760113.1"/>
    <property type="molecule type" value="Genomic_DNA"/>
</dbReference>
<evidence type="ECO:0000256" key="1">
    <source>
        <dbReference type="SAM" id="MobiDB-lite"/>
    </source>
</evidence>
<name>A0ABP3VMZ2_9BURK</name>
<feature type="compositionally biased region" description="Pro residues" evidence="1">
    <location>
        <begin position="356"/>
        <end position="375"/>
    </location>
</feature>
<feature type="compositionally biased region" description="Low complexity" evidence="1">
    <location>
        <begin position="92"/>
        <end position="112"/>
    </location>
</feature>
<reference evidence="4" key="1">
    <citation type="journal article" date="2019" name="Int. J. Syst. Evol. Microbiol.">
        <title>The Global Catalogue of Microorganisms (GCM) 10K type strain sequencing project: providing services to taxonomists for standard genome sequencing and annotation.</title>
        <authorList>
            <consortium name="The Broad Institute Genomics Platform"/>
            <consortium name="The Broad Institute Genome Sequencing Center for Infectious Disease"/>
            <person name="Wu L."/>
            <person name="Ma J."/>
        </authorList>
    </citation>
    <scope>NUCLEOTIDE SEQUENCE [LARGE SCALE GENOMIC DNA]</scope>
    <source>
        <strain evidence="4">JCM 15503</strain>
    </source>
</reference>
<feature type="transmembrane region" description="Helical" evidence="2">
    <location>
        <begin position="23"/>
        <end position="42"/>
    </location>
</feature>
<keyword evidence="4" id="KW-1185">Reference proteome</keyword>
<evidence type="ECO:0000256" key="2">
    <source>
        <dbReference type="SAM" id="Phobius"/>
    </source>
</evidence>
<dbReference type="Proteomes" id="UP001500279">
    <property type="component" value="Unassembled WGS sequence"/>
</dbReference>
<comment type="caution">
    <text evidence="3">The sequence shown here is derived from an EMBL/GenBank/DDBJ whole genome shotgun (WGS) entry which is preliminary data.</text>
</comment>
<accession>A0ABP3VMZ2</accession>
<evidence type="ECO:0000313" key="4">
    <source>
        <dbReference type="Proteomes" id="UP001500279"/>
    </source>
</evidence>
<keyword evidence="2" id="KW-0812">Transmembrane</keyword>
<evidence type="ECO:0000313" key="3">
    <source>
        <dbReference type="EMBL" id="GAA0760113.1"/>
    </source>
</evidence>
<evidence type="ECO:0008006" key="5">
    <source>
        <dbReference type="Google" id="ProtNLM"/>
    </source>
</evidence>
<feature type="region of interest" description="Disordered" evidence="1">
    <location>
        <begin position="354"/>
        <end position="375"/>
    </location>
</feature>